<sequence>MDNIENTTSMGDLIASLGFDPFLVLSQDLTFSEYVDFDPSFTTSATAQHDSAMLAEAGDQSDWSTFYNSQLFAPSTAIALAPVGTEYDDKSDPDNRAQALIHPPKVNQQRQPYTFYNRLHNVADEY</sequence>
<organism evidence="1 2">
    <name type="scientific">Venturia effusa</name>
    <dbReference type="NCBI Taxonomy" id="50376"/>
    <lineage>
        <taxon>Eukaryota</taxon>
        <taxon>Fungi</taxon>
        <taxon>Dikarya</taxon>
        <taxon>Ascomycota</taxon>
        <taxon>Pezizomycotina</taxon>
        <taxon>Dothideomycetes</taxon>
        <taxon>Pleosporomycetidae</taxon>
        <taxon>Venturiales</taxon>
        <taxon>Venturiaceae</taxon>
        <taxon>Venturia</taxon>
    </lineage>
</organism>
<keyword evidence="2" id="KW-1185">Reference proteome</keyword>
<dbReference type="Proteomes" id="UP000316270">
    <property type="component" value="Chromosome 8"/>
</dbReference>
<evidence type="ECO:0000313" key="1">
    <source>
        <dbReference type="EMBL" id="QDS72562.1"/>
    </source>
</evidence>
<reference evidence="1 2" key="1">
    <citation type="submission" date="2019-07" db="EMBL/GenBank/DDBJ databases">
        <title>Finished genome of Venturia effusa.</title>
        <authorList>
            <person name="Young C.A."/>
            <person name="Cox M.P."/>
            <person name="Ganley A.R.D."/>
            <person name="David W.J."/>
        </authorList>
    </citation>
    <scope>NUCLEOTIDE SEQUENCE [LARGE SCALE GENOMIC DNA]</scope>
    <source>
        <strain evidence="2">albino</strain>
    </source>
</reference>
<evidence type="ECO:0000313" key="2">
    <source>
        <dbReference type="Proteomes" id="UP000316270"/>
    </source>
</evidence>
<accession>A0A517LAA2</accession>
<gene>
    <name evidence="1" type="ORF">FKW77_000688</name>
</gene>
<proteinExistence type="predicted"/>
<name>A0A517LAA2_9PEZI</name>
<protein>
    <submittedName>
        <fullName evidence="1">Uncharacterized protein</fullName>
    </submittedName>
</protein>
<dbReference type="AlphaFoldDB" id="A0A517LAA2"/>
<dbReference type="EMBL" id="CP042192">
    <property type="protein sequence ID" value="QDS72562.1"/>
    <property type="molecule type" value="Genomic_DNA"/>
</dbReference>